<reference evidence="3 4" key="1">
    <citation type="submission" date="2023-09" db="EMBL/GenBank/DDBJ databases">
        <title>Complete genome of Streptomyces roseicoloratus T14.</title>
        <authorList>
            <person name="Bashizi T."/>
            <person name="Kim M.-J."/>
            <person name="Lee G."/>
            <person name="Tagele S.B."/>
            <person name="Shin J.-H."/>
        </authorList>
    </citation>
    <scope>NUCLEOTIDE SEQUENCE [LARGE SCALE GENOMIC DNA]</scope>
    <source>
        <strain evidence="3 4">T14</strain>
    </source>
</reference>
<evidence type="ECO:0000256" key="1">
    <source>
        <dbReference type="SAM" id="MobiDB-lite"/>
    </source>
</evidence>
<keyword evidence="2" id="KW-0472">Membrane</keyword>
<keyword evidence="2" id="KW-0812">Transmembrane</keyword>
<dbReference type="EMBL" id="CP133762">
    <property type="protein sequence ID" value="WMX45311.1"/>
    <property type="molecule type" value="Genomic_DNA"/>
</dbReference>
<keyword evidence="4" id="KW-1185">Reference proteome</keyword>
<feature type="compositionally biased region" description="Low complexity" evidence="1">
    <location>
        <begin position="94"/>
        <end position="144"/>
    </location>
</feature>
<proteinExistence type="predicted"/>
<protein>
    <recommendedName>
        <fullName evidence="5">Translation initiation factor IF-2</fullName>
    </recommendedName>
</protein>
<gene>
    <name evidence="3" type="ORF">RGF97_11235</name>
</gene>
<evidence type="ECO:0008006" key="5">
    <source>
        <dbReference type="Google" id="ProtNLM"/>
    </source>
</evidence>
<dbReference type="Proteomes" id="UP001250858">
    <property type="component" value="Chromosome"/>
</dbReference>
<organism evidence="3 4">
    <name type="scientific">Streptomyces roseicoloratus</name>
    <dbReference type="NCBI Taxonomy" id="2508722"/>
    <lineage>
        <taxon>Bacteria</taxon>
        <taxon>Bacillati</taxon>
        <taxon>Actinomycetota</taxon>
        <taxon>Actinomycetes</taxon>
        <taxon>Kitasatosporales</taxon>
        <taxon>Streptomycetaceae</taxon>
        <taxon>Streptomyces</taxon>
    </lineage>
</organism>
<feature type="region of interest" description="Disordered" evidence="1">
    <location>
        <begin position="1"/>
        <end position="31"/>
    </location>
</feature>
<name>A0ABY9RT05_9ACTN</name>
<evidence type="ECO:0000313" key="3">
    <source>
        <dbReference type="EMBL" id="WMX45311.1"/>
    </source>
</evidence>
<sequence>MSPNETEGAEPSRRRRRHASKRRGPGPLWIAGSGAVVVCGILAAFAALDGGPASGGAGGPAPDEGGRPGMPALIQRDAGSPGEDDGAGDGGPATGPSASDGSASPSATAGGSTAPSAGPTPSDGANRPGPAASGSATASPSGRPGNSGQAPGIQRKQR</sequence>
<evidence type="ECO:0000313" key="4">
    <source>
        <dbReference type="Proteomes" id="UP001250858"/>
    </source>
</evidence>
<feature type="transmembrane region" description="Helical" evidence="2">
    <location>
        <begin position="26"/>
        <end position="48"/>
    </location>
</feature>
<keyword evidence="2" id="KW-1133">Transmembrane helix</keyword>
<dbReference type="RefSeq" id="WP_164986282.1">
    <property type="nucleotide sequence ID" value="NZ_CP133762.1"/>
</dbReference>
<feature type="compositionally biased region" description="Basic residues" evidence="1">
    <location>
        <begin position="13"/>
        <end position="24"/>
    </location>
</feature>
<accession>A0ABY9RT05</accession>
<feature type="region of interest" description="Disordered" evidence="1">
    <location>
        <begin position="48"/>
        <end position="158"/>
    </location>
</feature>
<evidence type="ECO:0000256" key="2">
    <source>
        <dbReference type="SAM" id="Phobius"/>
    </source>
</evidence>